<comment type="caution">
    <text evidence="1">The sequence shown here is derived from an EMBL/GenBank/DDBJ whole genome shotgun (WGS) entry which is preliminary data.</text>
</comment>
<gene>
    <name evidence="1" type="ORF">F2Q69_00055734</name>
</gene>
<organism evidence="1 2">
    <name type="scientific">Brassica cretica</name>
    <name type="common">Mustard</name>
    <dbReference type="NCBI Taxonomy" id="69181"/>
    <lineage>
        <taxon>Eukaryota</taxon>
        <taxon>Viridiplantae</taxon>
        <taxon>Streptophyta</taxon>
        <taxon>Embryophyta</taxon>
        <taxon>Tracheophyta</taxon>
        <taxon>Spermatophyta</taxon>
        <taxon>Magnoliopsida</taxon>
        <taxon>eudicotyledons</taxon>
        <taxon>Gunneridae</taxon>
        <taxon>Pentapetalae</taxon>
        <taxon>rosids</taxon>
        <taxon>malvids</taxon>
        <taxon>Brassicales</taxon>
        <taxon>Brassicaceae</taxon>
        <taxon>Brassiceae</taxon>
        <taxon>Brassica</taxon>
    </lineage>
</organism>
<dbReference type="AlphaFoldDB" id="A0A8S9N476"/>
<protein>
    <submittedName>
        <fullName evidence="1">Uncharacterized protein</fullName>
    </submittedName>
</protein>
<dbReference type="Proteomes" id="UP000712600">
    <property type="component" value="Unassembled WGS sequence"/>
</dbReference>
<accession>A0A8S9N476</accession>
<proteinExistence type="predicted"/>
<name>A0A8S9N476_BRACR</name>
<reference evidence="1" key="1">
    <citation type="submission" date="2019-12" db="EMBL/GenBank/DDBJ databases">
        <title>Genome sequencing and annotation of Brassica cretica.</title>
        <authorList>
            <person name="Studholme D.J."/>
            <person name="Sarris P."/>
        </authorList>
    </citation>
    <scope>NUCLEOTIDE SEQUENCE</scope>
    <source>
        <strain evidence="1">PFS-109/04</strain>
        <tissue evidence="1">Leaf</tissue>
    </source>
</reference>
<evidence type="ECO:0000313" key="1">
    <source>
        <dbReference type="EMBL" id="KAF3490066.1"/>
    </source>
</evidence>
<sequence>MEVVSSHLELYWVSYDRFTRGISTMTLVGPTRVSLPGREKRKLDERADTGRWTRVSLPGRPHQKLDEELTRVGRRGLDDHDIYPEQHPKEYCNAIISTTSEMKLSDQRKEVNELERLMLRNQLFENVVKKLKEVKLEETHEDEKSPHDKLPFPQRLLTKAQKKVISKFRKDMGDGWRYHHAIRQVWGKEEEELEEEKKDQGWSSGIIDPSLLRLCQEIQSAQKMLLTSICKGSSTPYC</sequence>
<evidence type="ECO:0000313" key="2">
    <source>
        <dbReference type="Proteomes" id="UP000712600"/>
    </source>
</evidence>
<dbReference type="EMBL" id="QGKX02002183">
    <property type="protein sequence ID" value="KAF3490066.1"/>
    <property type="molecule type" value="Genomic_DNA"/>
</dbReference>